<gene>
    <name evidence="2" type="ORF">GPECTOR_34g752</name>
</gene>
<proteinExistence type="predicted"/>
<dbReference type="Gene3D" id="3.90.1710.10">
    <property type="entry name" value="Enterococcus faecalis V583 domain"/>
    <property type="match status" value="1"/>
</dbReference>
<dbReference type="Proteomes" id="UP000075714">
    <property type="component" value="Unassembled WGS sequence"/>
</dbReference>
<evidence type="ECO:0000313" key="2">
    <source>
        <dbReference type="EMBL" id="KXZ47593.1"/>
    </source>
</evidence>
<dbReference type="InterPro" id="IPR024033">
    <property type="entry name" value="OXTCase_su_AllG_h-dom"/>
</dbReference>
<dbReference type="Gene3D" id="3.90.1700.10">
    <property type="entry name" value="v583 domain like"/>
    <property type="match status" value="1"/>
</dbReference>
<reference evidence="3" key="1">
    <citation type="journal article" date="2016" name="Nat. Commun.">
        <title>The Gonium pectorale genome demonstrates co-option of cell cycle regulation during the evolution of multicellularity.</title>
        <authorList>
            <person name="Hanschen E.R."/>
            <person name="Marriage T.N."/>
            <person name="Ferris P.J."/>
            <person name="Hamaji T."/>
            <person name="Toyoda A."/>
            <person name="Fujiyama A."/>
            <person name="Neme R."/>
            <person name="Noguchi H."/>
            <person name="Minakuchi Y."/>
            <person name="Suzuki M."/>
            <person name="Kawai-Toyooka H."/>
            <person name="Smith D.R."/>
            <person name="Sparks H."/>
            <person name="Anderson J."/>
            <person name="Bakaric R."/>
            <person name="Luria V."/>
            <person name="Karger A."/>
            <person name="Kirschner M.W."/>
            <person name="Durand P.M."/>
            <person name="Michod R.E."/>
            <person name="Nozaki H."/>
            <person name="Olson B.J."/>
        </authorList>
    </citation>
    <scope>NUCLEOTIDE SEQUENCE [LARGE SCALE GENOMIC DNA]</scope>
    <source>
        <strain evidence="3">NIES-2863</strain>
    </source>
</reference>
<dbReference type="EMBL" id="LSYV01000035">
    <property type="protein sequence ID" value="KXZ47593.1"/>
    <property type="molecule type" value="Genomic_DNA"/>
</dbReference>
<dbReference type="InterPro" id="IPR009499">
    <property type="entry name" value="AllG-like"/>
</dbReference>
<keyword evidence="3" id="KW-1185">Reference proteome</keyword>
<evidence type="ECO:0000256" key="1">
    <source>
        <dbReference type="SAM" id="MobiDB-lite"/>
    </source>
</evidence>
<name>A0A150GCT8_GONPE</name>
<dbReference type="AlphaFoldDB" id="A0A150GCT8"/>
<accession>A0A150GCT8</accession>
<feature type="compositionally biased region" description="Pro residues" evidence="1">
    <location>
        <begin position="257"/>
        <end position="270"/>
    </location>
</feature>
<dbReference type="Pfam" id="PF06545">
    <property type="entry name" value="AllG"/>
    <property type="match status" value="1"/>
</dbReference>
<sequence>MPELDPAALVAADTAAAAVAAAVGPGWVDLLPAREALPGLPPRALLHAGPPLPSAPPDASAAGCPADADGASRPCGHMSVAAVTDATAIVAVLFEGWAEDEAAARRLVLEGGVQLLPAQDFRVVTPLACVVSPSTQLQVVRDLAEREPEVGSPTGAVGALHPTAAAAAAFSPLQAGPPPAPRFGTLHDLPSHVAKLRRLYGPLAAALRAALTAAGPIPLLPAAAASLAAGEECHAATTVATATVVERLLPHLERTAQPPPCQRPSPPPPSAAGTRREASGDACRGGLQAHEDAAAAATAAEAAAFLRSAPSLFLNLWMAACKLSLLAAETSVNGTAAPGGGAGAGAGDGPDGGVLRANGTSPARPAGLTLVTALGGNGATVGMQLAGAPGVWWTAPAAPPTPCVIAAPVGGAPPQPPPLAAAAGLDGASAAAAGPAAVIAGAALCGAMGDSMVVDAWGFGAMLRPVLPLAPDAPEAPDAEGHRAEGGLAAEPGRDVGLVEHPGLPAGFVSNAATGAARAFPVRVGASAAALLAGAGLWEQALEGRAGGMQTAAHPGQLAAPAGAGMGGEPGPDAGPSQLAVNLSALDAAGVLGIVGRGVYCVPYGLLAGAVAGVLQRSSGRGGG</sequence>
<dbReference type="OrthoDB" id="547122at2759"/>
<evidence type="ECO:0000313" key="3">
    <source>
        <dbReference type="Proteomes" id="UP000075714"/>
    </source>
</evidence>
<organism evidence="2 3">
    <name type="scientific">Gonium pectorale</name>
    <name type="common">Green alga</name>
    <dbReference type="NCBI Taxonomy" id="33097"/>
    <lineage>
        <taxon>Eukaryota</taxon>
        <taxon>Viridiplantae</taxon>
        <taxon>Chlorophyta</taxon>
        <taxon>core chlorophytes</taxon>
        <taxon>Chlorophyceae</taxon>
        <taxon>CS clade</taxon>
        <taxon>Chlamydomonadales</taxon>
        <taxon>Volvocaceae</taxon>
        <taxon>Gonium</taxon>
    </lineage>
</organism>
<comment type="caution">
    <text evidence="2">The sequence shown here is derived from an EMBL/GenBank/DDBJ whole genome shotgun (WGS) entry which is preliminary data.</text>
</comment>
<protein>
    <submittedName>
        <fullName evidence="2">Uncharacterized protein</fullName>
    </submittedName>
</protein>
<feature type="region of interest" description="Disordered" evidence="1">
    <location>
        <begin position="253"/>
        <end position="286"/>
    </location>
</feature>
<dbReference type="Gene3D" id="1.10.10.660">
    <property type="entry name" value="conserved protein of unknown function from Enterococcus faecalis V583"/>
    <property type="match status" value="1"/>
</dbReference>